<evidence type="ECO:0000313" key="1">
    <source>
        <dbReference type="Proteomes" id="UP000887565"/>
    </source>
</evidence>
<reference evidence="2" key="1">
    <citation type="submission" date="2022-11" db="UniProtKB">
        <authorList>
            <consortium name="WormBaseParasite"/>
        </authorList>
    </citation>
    <scope>IDENTIFICATION</scope>
</reference>
<proteinExistence type="predicted"/>
<dbReference type="AlphaFoldDB" id="A0A915HZ97"/>
<organism evidence="1 2">
    <name type="scientific">Romanomermis culicivorax</name>
    <name type="common">Nematode worm</name>
    <dbReference type="NCBI Taxonomy" id="13658"/>
    <lineage>
        <taxon>Eukaryota</taxon>
        <taxon>Metazoa</taxon>
        <taxon>Ecdysozoa</taxon>
        <taxon>Nematoda</taxon>
        <taxon>Enoplea</taxon>
        <taxon>Dorylaimia</taxon>
        <taxon>Mermithida</taxon>
        <taxon>Mermithoidea</taxon>
        <taxon>Mermithidae</taxon>
        <taxon>Romanomermis</taxon>
    </lineage>
</organism>
<name>A0A915HZ97_ROMCU</name>
<dbReference type="Proteomes" id="UP000887565">
    <property type="component" value="Unplaced"/>
</dbReference>
<keyword evidence="1" id="KW-1185">Reference proteome</keyword>
<dbReference type="WBParaSite" id="nRc.2.0.1.t06888-RA">
    <property type="protein sequence ID" value="nRc.2.0.1.t06888-RA"/>
    <property type="gene ID" value="nRc.2.0.1.g06888"/>
</dbReference>
<evidence type="ECO:0000313" key="2">
    <source>
        <dbReference type="WBParaSite" id="nRc.2.0.1.t06888-RA"/>
    </source>
</evidence>
<accession>A0A915HZ97</accession>
<protein>
    <submittedName>
        <fullName evidence="2">Uncharacterized protein</fullName>
    </submittedName>
</protein>
<sequence length="182" mass="20443">MHPLAINRAATNKRLLHFFIPLENGASNHVKMSGLCCLTHDVPSDMIQDMTPYEDAKNFLMFQLALDCNQMTLKGKLASVTLEAGEEPGAFLSKVMTYVHLLYQDEDQTFQHKQVIDTFLTKMPVFYQLTIGEQAKNFTNVQQLANAIAKACSVLNATKAKIRTADRPILVNQANQDTLQLR</sequence>